<keyword evidence="3" id="KW-0238">DNA-binding</keyword>
<dbReference type="PROSITE" id="PS50066">
    <property type="entry name" value="MADS_BOX_2"/>
    <property type="match status" value="1"/>
</dbReference>
<evidence type="ECO:0000256" key="4">
    <source>
        <dbReference type="ARBA" id="ARBA00023163"/>
    </source>
</evidence>
<dbReference type="InterPro" id="IPR002100">
    <property type="entry name" value="TF_MADSbox"/>
</dbReference>
<sequence>MATGESSNNQQGKKRTRGRQKTQMRLVQREEDRLITFSKRKAGINKKATELCVMCDAQVAFILFSPKGNAFSYGHPDVKSVVNKFLGREEYPINGDPRVIELIDEHRRERNEELVEFYNVLQHHVTEYAKHKELVKQMAESRGDDDHMGWWDSKVEDMKTADEVKGLCRNIVGFQEALCHHMEMLQLIHQAAPPPPANPTFRTTAFFQEPPFLPPPQAAATGAPMALGGAGGEPSMLGAFYDGGVGPSKLGNYGASSDGGGY</sequence>
<evidence type="ECO:0000256" key="3">
    <source>
        <dbReference type="ARBA" id="ARBA00023125"/>
    </source>
</evidence>
<reference evidence="8" key="1">
    <citation type="submission" date="2021-01" db="UniProtKB">
        <authorList>
            <consortium name="EnsemblPlants"/>
        </authorList>
    </citation>
    <scope>IDENTIFICATION</scope>
</reference>
<accession>A0A7N0UFP1</accession>
<keyword evidence="2" id="KW-0805">Transcription regulation</keyword>
<keyword evidence="9" id="KW-1185">Reference proteome</keyword>
<dbReference type="PANTHER" id="PTHR11945">
    <property type="entry name" value="MADS BOX PROTEIN"/>
    <property type="match status" value="1"/>
</dbReference>
<dbReference type="SMART" id="SM00432">
    <property type="entry name" value="MADS"/>
    <property type="match status" value="1"/>
</dbReference>
<dbReference type="AlphaFoldDB" id="A0A7N0UFP1"/>
<feature type="compositionally biased region" description="Polar residues" evidence="6">
    <location>
        <begin position="1"/>
        <end position="11"/>
    </location>
</feature>
<keyword evidence="5" id="KW-0539">Nucleus</keyword>
<dbReference type="Gene3D" id="3.40.1810.10">
    <property type="entry name" value="Transcription factor, MADS-box"/>
    <property type="match status" value="1"/>
</dbReference>
<evidence type="ECO:0000259" key="7">
    <source>
        <dbReference type="PROSITE" id="PS50066"/>
    </source>
</evidence>
<dbReference type="Pfam" id="PF00319">
    <property type="entry name" value="SRF-TF"/>
    <property type="match status" value="1"/>
</dbReference>
<evidence type="ECO:0000256" key="1">
    <source>
        <dbReference type="ARBA" id="ARBA00004123"/>
    </source>
</evidence>
<dbReference type="Proteomes" id="UP000594263">
    <property type="component" value="Unplaced"/>
</dbReference>
<dbReference type="GO" id="GO:0005634">
    <property type="term" value="C:nucleus"/>
    <property type="evidence" value="ECO:0007669"/>
    <property type="project" value="UniProtKB-SubCell"/>
</dbReference>
<evidence type="ECO:0000256" key="2">
    <source>
        <dbReference type="ARBA" id="ARBA00023015"/>
    </source>
</evidence>
<feature type="region of interest" description="Disordered" evidence="6">
    <location>
        <begin position="1"/>
        <end position="25"/>
    </location>
</feature>
<feature type="domain" description="MADS-box" evidence="7">
    <location>
        <begin position="17"/>
        <end position="77"/>
    </location>
</feature>
<comment type="subcellular location">
    <subcellularLocation>
        <location evidence="1">Nucleus</location>
    </subcellularLocation>
</comment>
<dbReference type="PRINTS" id="PR00404">
    <property type="entry name" value="MADSDOMAIN"/>
</dbReference>
<dbReference type="GO" id="GO:0046983">
    <property type="term" value="F:protein dimerization activity"/>
    <property type="evidence" value="ECO:0007669"/>
    <property type="project" value="InterPro"/>
</dbReference>
<dbReference type="InterPro" id="IPR036879">
    <property type="entry name" value="TF_MADSbox_sf"/>
</dbReference>
<evidence type="ECO:0000256" key="6">
    <source>
        <dbReference type="SAM" id="MobiDB-lite"/>
    </source>
</evidence>
<dbReference type="EnsemblPlants" id="Kaladp0067s0029.1.v1.1">
    <property type="protein sequence ID" value="Kaladp0067s0029.1.v1.1.CDS.1"/>
    <property type="gene ID" value="Kaladp0067s0029.v1.1"/>
</dbReference>
<proteinExistence type="predicted"/>
<feature type="compositionally biased region" description="Basic residues" evidence="6">
    <location>
        <begin position="12"/>
        <end position="22"/>
    </location>
</feature>
<evidence type="ECO:0000256" key="5">
    <source>
        <dbReference type="ARBA" id="ARBA00023242"/>
    </source>
</evidence>
<dbReference type="SUPFAM" id="SSF55455">
    <property type="entry name" value="SRF-like"/>
    <property type="match status" value="1"/>
</dbReference>
<dbReference type="GO" id="GO:0000978">
    <property type="term" value="F:RNA polymerase II cis-regulatory region sequence-specific DNA binding"/>
    <property type="evidence" value="ECO:0007669"/>
    <property type="project" value="TreeGrafter"/>
</dbReference>
<evidence type="ECO:0000313" key="8">
    <source>
        <dbReference type="EnsemblPlants" id="Kaladp0067s0029.1.v1.1.CDS.1"/>
    </source>
</evidence>
<organism evidence="8 9">
    <name type="scientific">Kalanchoe fedtschenkoi</name>
    <name type="common">Lavender scallops</name>
    <name type="synonym">South American air plant</name>
    <dbReference type="NCBI Taxonomy" id="63787"/>
    <lineage>
        <taxon>Eukaryota</taxon>
        <taxon>Viridiplantae</taxon>
        <taxon>Streptophyta</taxon>
        <taxon>Embryophyta</taxon>
        <taxon>Tracheophyta</taxon>
        <taxon>Spermatophyta</taxon>
        <taxon>Magnoliopsida</taxon>
        <taxon>eudicotyledons</taxon>
        <taxon>Gunneridae</taxon>
        <taxon>Pentapetalae</taxon>
        <taxon>Saxifragales</taxon>
        <taxon>Crassulaceae</taxon>
        <taxon>Kalanchoe</taxon>
    </lineage>
</organism>
<dbReference type="PANTHER" id="PTHR11945:SF725">
    <property type="entry name" value="AGAMOUS-LIKE 58-RELATED"/>
    <property type="match status" value="1"/>
</dbReference>
<protein>
    <recommendedName>
        <fullName evidence="7">MADS-box domain-containing protein</fullName>
    </recommendedName>
</protein>
<name>A0A7N0UFP1_KALFE</name>
<dbReference type="Gramene" id="Kaladp0067s0029.1.v1.1">
    <property type="protein sequence ID" value="Kaladp0067s0029.1.v1.1.CDS.1"/>
    <property type="gene ID" value="Kaladp0067s0029.v1.1"/>
</dbReference>
<dbReference type="GO" id="GO:0000981">
    <property type="term" value="F:DNA-binding transcription factor activity, RNA polymerase II-specific"/>
    <property type="evidence" value="ECO:0007669"/>
    <property type="project" value="TreeGrafter"/>
</dbReference>
<evidence type="ECO:0000313" key="9">
    <source>
        <dbReference type="Proteomes" id="UP000594263"/>
    </source>
</evidence>
<keyword evidence="4" id="KW-0804">Transcription</keyword>